<dbReference type="EMBL" id="JYDL01000024">
    <property type="protein sequence ID" value="KRX23415.1"/>
    <property type="molecule type" value="Genomic_DNA"/>
</dbReference>
<reference evidence="1 2" key="1">
    <citation type="submission" date="2015-01" db="EMBL/GenBank/DDBJ databases">
        <title>Evolution of Trichinella species and genotypes.</title>
        <authorList>
            <person name="Korhonen P.K."/>
            <person name="Edoardo P."/>
            <person name="Giuseppe L.R."/>
            <person name="Gasser R.B."/>
        </authorList>
    </citation>
    <scope>NUCLEOTIDE SEQUENCE [LARGE SCALE GENOMIC DNA]</scope>
    <source>
        <strain evidence="1">ISS37</strain>
    </source>
</reference>
<keyword evidence="2" id="KW-1185">Reference proteome</keyword>
<gene>
    <name evidence="1" type="ORF">T07_8842</name>
</gene>
<organism evidence="1 2">
    <name type="scientific">Trichinella nelsoni</name>
    <dbReference type="NCBI Taxonomy" id="6336"/>
    <lineage>
        <taxon>Eukaryota</taxon>
        <taxon>Metazoa</taxon>
        <taxon>Ecdysozoa</taxon>
        <taxon>Nematoda</taxon>
        <taxon>Enoplea</taxon>
        <taxon>Dorylaimia</taxon>
        <taxon>Trichinellida</taxon>
        <taxon>Trichinellidae</taxon>
        <taxon>Trichinella</taxon>
    </lineage>
</organism>
<sequence length="183" mass="20552">MLYIPFVPSVWTSGSTVLRPWSLAVIHTIGIIRKSSRTVRIFRNIPCTVNTGHVAHSEASFRKGVFFNSSSIKHVVQSPLAFGAHSFSIADSCRIALFSEVMLRTANATYAAHSVAVFRKGGFCKSRVPSMHIMRSPPYFLQWPRVIRFFYPGFSPFRCRLMFSYSTSLHMDAFASECAVGVF</sequence>
<evidence type="ECO:0000313" key="1">
    <source>
        <dbReference type="EMBL" id="KRX23415.1"/>
    </source>
</evidence>
<comment type="caution">
    <text evidence="1">The sequence shown here is derived from an EMBL/GenBank/DDBJ whole genome shotgun (WGS) entry which is preliminary data.</text>
</comment>
<protein>
    <submittedName>
        <fullName evidence="1">Uncharacterized protein</fullName>
    </submittedName>
</protein>
<evidence type="ECO:0000313" key="2">
    <source>
        <dbReference type="Proteomes" id="UP000054630"/>
    </source>
</evidence>
<dbReference type="AlphaFoldDB" id="A0A0V0S9Q7"/>
<accession>A0A0V0S9Q7</accession>
<name>A0A0V0S9Q7_9BILA</name>
<dbReference type="Proteomes" id="UP000054630">
    <property type="component" value="Unassembled WGS sequence"/>
</dbReference>
<proteinExistence type="predicted"/>